<sequence length="122" mass="14375">MNSRLKNLEKTIYPMIEDPDLIDHLSVKLAVSTSDYELLRQCVGRYGEEYKENAEKKIEESVEYYKSLLNGVGYIKEVQDIGKSCGKFYQITDSDCFKVLQVIEPNQWQFIKNRIIRKQEQE</sequence>
<accession>A0A429ZE06</accession>
<dbReference type="EMBL" id="NGJT01000019">
    <property type="protein sequence ID" value="RST91914.1"/>
    <property type="molecule type" value="Genomic_DNA"/>
</dbReference>
<evidence type="ECO:0000313" key="1">
    <source>
        <dbReference type="EMBL" id="RST91914.1"/>
    </source>
</evidence>
<gene>
    <name evidence="1" type="ORF">CBF36_09320</name>
</gene>
<keyword evidence="2" id="KW-1185">Reference proteome</keyword>
<protein>
    <submittedName>
        <fullName evidence="1">Uncharacterized protein</fullName>
    </submittedName>
</protein>
<dbReference type="AlphaFoldDB" id="A0A429ZE06"/>
<evidence type="ECO:0000313" key="2">
    <source>
        <dbReference type="Proteomes" id="UP000288490"/>
    </source>
</evidence>
<reference evidence="1 2" key="1">
    <citation type="submission" date="2017-05" db="EMBL/GenBank/DDBJ databases">
        <title>Vagococcus spp. assemblies.</title>
        <authorList>
            <person name="Gulvik C.A."/>
        </authorList>
    </citation>
    <scope>NUCLEOTIDE SEQUENCE [LARGE SCALE GENOMIC DNA]</scope>
    <source>
        <strain evidence="1 2">SS1994</strain>
    </source>
</reference>
<organism evidence="1 2">
    <name type="scientific">Vagococcus bubulae</name>
    <dbReference type="NCBI Taxonomy" id="1977868"/>
    <lineage>
        <taxon>Bacteria</taxon>
        <taxon>Bacillati</taxon>
        <taxon>Bacillota</taxon>
        <taxon>Bacilli</taxon>
        <taxon>Lactobacillales</taxon>
        <taxon>Enterococcaceae</taxon>
        <taxon>Vagococcus</taxon>
    </lineage>
</organism>
<comment type="caution">
    <text evidence="1">The sequence shown here is derived from an EMBL/GenBank/DDBJ whole genome shotgun (WGS) entry which is preliminary data.</text>
</comment>
<dbReference type="RefSeq" id="WP_125958188.1">
    <property type="nucleotide sequence ID" value="NZ_NGJT01000019.1"/>
</dbReference>
<dbReference type="Proteomes" id="UP000288490">
    <property type="component" value="Unassembled WGS sequence"/>
</dbReference>
<proteinExistence type="predicted"/>
<name>A0A429ZE06_9ENTE</name>